<keyword evidence="2" id="KW-0805">Transcription regulation</keyword>
<gene>
    <name evidence="6" type="ORF">QO002_003169</name>
</gene>
<dbReference type="PRINTS" id="PR00039">
    <property type="entry name" value="HTHLYSR"/>
</dbReference>
<accession>A0ABU0BRZ5</accession>
<dbReference type="InterPro" id="IPR036390">
    <property type="entry name" value="WH_DNA-bd_sf"/>
</dbReference>
<evidence type="ECO:0000259" key="5">
    <source>
        <dbReference type="PROSITE" id="PS50931"/>
    </source>
</evidence>
<comment type="caution">
    <text evidence="6">The sequence shown here is derived from an EMBL/GenBank/DDBJ whole genome shotgun (WGS) entry which is preliminary data.</text>
</comment>
<dbReference type="EMBL" id="JAUSVF010000001">
    <property type="protein sequence ID" value="MDQ0321031.1"/>
    <property type="molecule type" value="Genomic_DNA"/>
</dbReference>
<keyword evidence="4" id="KW-0804">Transcription</keyword>
<evidence type="ECO:0000256" key="3">
    <source>
        <dbReference type="ARBA" id="ARBA00023125"/>
    </source>
</evidence>
<sequence length="291" mass="31943">MQIDLIETFLDLMETRSFNRTAERLNITQSTVSHRVKALEAQFNRKLFTRNKGGTAPTASGLRFLDHAKALQHQWHEATRAVESAGTYERSMRLGIQHDVSEIFAGAWLSAIRTELPGTSIYMEADYSNQMNRDLAAGDLDLAILYTPHYLPDLHYERIGELHYRLISTTARKVADIDPLTYIQAVYSPAFDRAHRLALPHLSSAPLASGQNMAMSGLLKKLGGAAYVEQATATALVAAGAAQTVEDAVPIVQTVYGATSVRSRHAHQHRRIIGVMEALLASETSASTGVS</sequence>
<dbReference type="GO" id="GO:0003677">
    <property type="term" value="F:DNA binding"/>
    <property type="evidence" value="ECO:0007669"/>
    <property type="project" value="UniProtKB-KW"/>
</dbReference>
<dbReference type="InterPro" id="IPR000847">
    <property type="entry name" value="LysR_HTH_N"/>
</dbReference>
<dbReference type="Pfam" id="PF03466">
    <property type="entry name" value="LysR_substrate"/>
    <property type="match status" value="1"/>
</dbReference>
<organism evidence="6 7">
    <name type="scientific">Pararhizobium capsulatum DSM 1112</name>
    <dbReference type="NCBI Taxonomy" id="1121113"/>
    <lineage>
        <taxon>Bacteria</taxon>
        <taxon>Pseudomonadati</taxon>
        <taxon>Pseudomonadota</taxon>
        <taxon>Alphaproteobacteria</taxon>
        <taxon>Hyphomicrobiales</taxon>
        <taxon>Rhizobiaceae</taxon>
        <taxon>Rhizobium/Agrobacterium group</taxon>
        <taxon>Pararhizobium</taxon>
    </lineage>
</organism>
<dbReference type="Gene3D" id="3.40.190.10">
    <property type="entry name" value="Periplasmic binding protein-like II"/>
    <property type="match status" value="1"/>
</dbReference>
<evidence type="ECO:0000313" key="7">
    <source>
        <dbReference type="Proteomes" id="UP001230207"/>
    </source>
</evidence>
<evidence type="ECO:0000313" key="6">
    <source>
        <dbReference type="EMBL" id="MDQ0321031.1"/>
    </source>
</evidence>
<reference evidence="6 7" key="1">
    <citation type="submission" date="2023-07" db="EMBL/GenBank/DDBJ databases">
        <title>Genomic Encyclopedia of Type Strains, Phase IV (KMG-IV): sequencing the most valuable type-strain genomes for metagenomic binning, comparative biology and taxonomic classification.</title>
        <authorList>
            <person name="Goeker M."/>
        </authorList>
    </citation>
    <scope>NUCLEOTIDE SEQUENCE [LARGE SCALE GENOMIC DNA]</scope>
    <source>
        <strain evidence="6 7">DSM 1112</strain>
    </source>
</reference>
<name>A0ABU0BRZ5_9HYPH</name>
<dbReference type="SUPFAM" id="SSF53850">
    <property type="entry name" value="Periplasmic binding protein-like II"/>
    <property type="match status" value="1"/>
</dbReference>
<dbReference type="InterPro" id="IPR005119">
    <property type="entry name" value="LysR_subst-bd"/>
</dbReference>
<dbReference type="SUPFAM" id="SSF46785">
    <property type="entry name" value="Winged helix' DNA-binding domain"/>
    <property type="match status" value="1"/>
</dbReference>
<dbReference type="Gene3D" id="1.10.10.10">
    <property type="entry name" value="Winged helix-like DNA-binding domain superfamily/Winged helix DNA-binding domain"/>
    <property type="match status" value="1"/>
</dbReference>
<dbReference type="PANTHER" id="PTHR30126">
    <property type="entry name" value="HTH-TYPE TRANSCRIPTIONAL REGULATOR"/>
    <property type="match status" value="1"/>
</dbReference>
<comment type="similarity">
    <text evidence="1">Belongs to the LysR transcriptional regulatory family.</text>
</comment>
<protein>
    <submittedName>
        <fullName evidence="6">DNA-binding transcriptional LysR family regulator</fullName>
    </submittedName>
</protein>
<dbReference type="InterPro" id="IPR036388">
    <property type="entry name" value="WH-like_DNA-bd_sf"/>
</dbReference>
<evidence type="ECO:0000256" key="1">
    <source>
        <dbReference type="ARBA" id="ARBA00009437"/>
    </source>
</evidence>
<dbReference type="PROSITE" id="PS50931">
    <property type="entry name" value="HTH_LYSR"/>
    <property type="match status" value="1"/>
</dbReference>
<dbReference type="RefSeq" id="WP_307231305.1">
    <property type="nucleotide sequence ID" value="NZ_JAUSVF010000001.1"/>
</dbReference>
<dbReference type="PANTHER" id="PTHR30126:SF21">
    <property type="entry name" value="TRANSCRIPTIONAL REGULATOR-RELATED"/>
    <property type="match status" value="1"/>
</dbReference>
<dbReference type="Proteomes" id="UP001230207">
    <property type="component" value="Unassembled WGS sequence"/>
</dbReference>
<keyword evidence="7" id="KW-1185">Reference proteome</keyword>
<evidence type="ECO:0000256" key="4">
    <source>
        <dbReference type="ARBA" id="ARBA00023163"/>
    </source>
</evidence>
<feature type="domain" description="HTH lysR-type" evidence="5">
    <location>
        <begin position="1"/>
        <end position="58"/>
    </location>
</feature>
<evidence type="ECO:0000256" key="2">
    <source>
        <dbReference type="ARBA" id="ARBA00023015"/>
    </source>
</evidence>
<keyword evidence="3 6" id="KW-0238">DNA-binding</keyword>
<dbReference type="Pfam" id="PF00126">
    <property type="entry name" value="HTH_1"/>
    <property type="match status" value="1"/>
</dbReference>
<proteinExistence type="inferred from homology"/>